<dbReference type="InterPro" id="IPR001251">
    <property type="entry name" value="CRAL-TRIO_dom"/>
</dbReference>
<dbReference type="AlphaFoldDB" id="A0A1X7UUB9"/>
<name>A0A1X7UUB9_AMPQE</name>
<evidence type="ECO:0000313" key="2">
    <source>
        <dbReference type="EnsemblMetazoa" id="Aqu2.1.31261_001"/>
    </source>
</evidence>
<dbReference type="Gene3D" id="3.40.525.10">
    <property type="entry name" value="CRAL-TRIO lipid binding domain"/>
    <property type="match status" value="1"/>
</dbReference>
<dbReference type="Pfam" id="PF00650">
    <property type="entry name" value="CRAL_TRIO"/>
    <property type="match status" value="1"/>
</dbReference>
<dbReference type="InterPro" id="IPR011074">
    <property type="entry name" value="CRAL/TRIO_N_dom"/>
</dbReference>
<accession>A0A1X7UUB9</accession>
<evidence type="ECO:0000259" key="1">
    <source>
        <dbReference type="PROSITE" id="PS50191"/>
    </source>
</evidence>
<dbReference type="PROSITE" id="PS50191">
    <property type="entry name" value="CRAL_TRIO"/>
    <property type="match status" value="1"/>
</dbReference>
<evidence type="ECO:0000313" key="3">
    <source>
        <dbReference type="Proteomes" id="UP000007879"/>
    </source>
</evidence>
<dbReference type="PANTHER" id="PTHR10174">
    <property type="entry name" value="ALPHA-TOCOPHEROL TRANSFER PROTEIN-RELATED"/>
    <property type="match status" value="1"/>
</dbReference>
<dbReference type="EnsemblMetazoa" id="Aqu2.1.31261_001">
    <property type="protein sequence ID" value="Aqu2.1.31261_001"/>
    <property type="gene ID" value="Aqu2.1.31261"/>
</dbReference>
<dbReference type="Proteomes" id="UP000007879">
    <property type="component" value="Unassembled WGS sequence"/>
</dbReference>
<proteinExistence type="predicted"/>
<dbReference type="SUPFAM" id="SSF52087">
    <property type="entry name" value="CRAL/TRIO domain"/>
    <property type="match status" value="1"/>
</dbReference>
<dbReference type="Pfam" id="PF03765">
    <property type="entry name" value="CRAL_TRIO_N"/>
    <property type="match status" value="1"/>
</dbReference>
<reference evidence="2" key="2">
    <citation type="submission" date="2017-05" db="UniProtKB">
        <authorList>
            <consortium name="EnsemblMetazoa"/>
        </authorList>
    </citation>
    <scope>IDENTIFICATION</scope>
</reference>
<dbReference type="GO" id="GO:0016020">
    <property type="term" value="C:membrane"/>
    <property type="evidence" value="ECO:0007669"/>
    <property type="project" value="TreeGrafter"/>
</dbReference>
<dbReference type="STRING" id="400682.A0A1X7UUB9"/>
<dbReference type="KEGG" id="aqu:100635566"/>
<dbReference type="CDD" id="cd00170">
    <property type="entry name" value="SEC14"/>
    <property type="match status" value="1"/>
</dbReference>
<reference evidence="3" key="1">
    <citation type="journal article" date="2010" name="Nature">
        <title>The Amphimedon queenslandica genome and the evolution of animal complexity.</title>
        <authorList>
            <person name="Srivastava M."/>
            <person name="Simakov O."/>
            <person name="Chapman J."/>
            <person name="Fahey B."/>
            <person name="Gauthier M.E."/>
            <person name="Mitros T."/>
            <person name="Richards G.S."/>
            <person name="Conaco C."/>
            <person name="Dacre M."/>
            <person name="Hellsten U."/>
            <person name="Larroux C."/>
            <person name="Putnam N.H."/>
            <person name="Stanke M."/>
            <person name="Adamska M."/>
            <person name="Darling A."/>
            <person name="Degnan S.M."/>
            <person name="Oakley T.H."/>
            <person name="Plachetzki D.C."/>
            <person name="Zhai Y."/>
            <person name="Adamski M."/>
            <person name="Calcino A."/>
            <person name="Cummins S.F."/>
            <person name="Goodstein D.M."/>
            <person name="Harris C."/>
            <person name="Jackson D.J."/>
            <person name="Leys S.P."/>
            <person name="Shu S."/>
            <person name="Woodcroft B.J."/>
            <person name="Vervoort M."/>
            <person name="Kosik K.S."/>
            <person name="Manning G."/>
            <person name="Degnan B.M."/>
            <person name="Rokhsar D.S."/>
        </authorList>
    </citation>
    <scope>NUCLEOTIDE SEQUENCE [LARGE SCALE GENOMIC DNA]</scope>
</reference>
<dbReference type="EnsemblMetazoa" id="XM_003386753.3">
    <property type="protein sequence ID" value="XP_003386801.1"/>
    <property type="gene ID" value="LOC100635566"/>
</dbReference>
<dbReference type="Gene3D" id="1.10.8.20">
    <property type="entry name" value="N-terminal domain of phosphatidylinositol transfer protein sec14p"/>
    <property type="match status" value="1"/>
</dbReference>
<dbReference type="InterPro" id="IPR036865">
    <property type="entry name" value="CRAL-TRIO_dom_sf"/>
</dbReference>
<dbReference type="SMART" id="SM00516">
    <property type="entry name" value="SEC14"/>
    <property type="match status" value="1"/>
</dbReference>
<dbReference type="GO" id="GO:1902936">
    <property type="term" value="F:phosphatidylinositol bisphosphate binding"/>
    <property type="evidence" value="ECO:0007669"/>
    <property type="project" value="TreeGrafter"/>
</dbReference>
<dbReference type="Gene3D" id="1.20.5.1200">
    <property type="entry name" value="Alpha-tocopherol transfer"/>
    <property type="match status" value="1"/>
</dbReference>
<dbReference type="eggNOG" id="KOG1471">
    <property type="taxonomic scope" value="Eukaryota"/>
</dbReference>
<dbReference type="SUPFAM" id="SSF46938">
    <property type="entry name" value="CRAL/TRIO N-terminal domain"/>
    <property type="match status" value="1"/>
</dbReference>
<dbReference type="SMART" id="SM01100">
    <property type="entry name" value="CRAL_TRIO_N"/>
    <property type="match status" value="1"/>
</dbReference>
<feature type="domain" description="CRAL-TRIO" evidence="1">
    <location>
        <begin position="102"/>
        <end position="266"/>
    </location>
</feature>
<dbReference type="PANTHER" id="PTHR10174:SF208">
    <property type="entry name" value="CRAL-TRIO DOMAIN-CONTAINING PROTEIN DDB_G0278031"/>
    <property type="match status" value="1"/>
</dbReference>
<keyword evidence="3" id="KW-1185">Reference proteome</keyword>
<gene>
    <name evidence="2" type="primary">100635566</name>
</gene>
<protein>
    <recommendedName>
        <fullName evidence="1">CRAL-TRIO domain-containing protein</fullName>
    </recommendedName>
</protein>
<dbReference type="OMA" id="HETQIAG"/>
<sequence>MAGLCSNSIDGETLEKARRELNEDPDTREQVIADFRAAIEEKENDPELEGVVFERKDSPFLLRFLRAKKFDQSRSLSLYMKYHTIRRDHGKIFTEDDSSANLSHILSSGILYVLNGRTRNGEKVVCIRPEKWDMEQDPAERMIRTVLLILDKLLEDEETQVHGIRVFEYFQGIEFGQLWKFSQTEAVKNGTFVKILQDSTPIRLKGVHFLCQPWYISLVLTIVKPFMKEKLRQRLHIHGTDFTELHSLMDTSLLPAELNGTGPPLEYFIASRLFKDELGEQGGGAEGVVNQNEENEQ</sequence>
<dbReference type="InterPro" id="IPR036273">
    <property type="entry name" value="CRAL/TRIO_N_dom_sf"/>
</dbReference>
<organism evidence="2">
    <name type="scientific">Amphimedon queenslandica</name>
    <name type="common">Sponge</name>
    <dbReference type="NCBI Taxonomy" id="400682"/>
    <lineage>
        <taxon>Eukaryota</taxon>
        <taxon>Metazoa</taxon>
        <taxon>Porifera</taxon>
        <taxon>Demospongiae</taxon>
        <taxon>Heteroscleromorpha</taxon>
        <taxon>Haplosclerida</taxon>
        <taxon>Niphatidae</taxon>
        <taxon>Amphimedon</taxon>
    </lineage>
</organism>
<dbReference type="PRINTS" id="PR00180">
    <property type="entry name" value="CRETINALDHBP"/>
</dbReference>
<dbReference type="OrthoDB" id="75724at2759"/>
<dbReference type="InParanoid" id="A0A1X7UUB9"/>